<gene>
    <name evidence="2" type="ORF">CWS72_18170</name>
</gene>
<keyword evidence="3" id="KW-1185">Reference proteome</keyword>
<dbReference type="AlphaFoldDB" id="A0A2N3PRY2"/>
<organism evidence="2 3">
    <name type="scientific">Telmatospirillum siberiense</name>
    <dbReference type="NCBI Taxonomy" id="382514"/>
    <lineage>
        <taxon>Bacteria</taxon>
        <taxon>Pseudomonadati</taxon>
        <taxon>Pseudomonadota</taxon>
        <taxon>Alphaproteobacteria</taxon>
        <taxon>Rhodospirillales</taxon>
        <taxon>Rhodospirillaceae</taxon>
        <taxon>Telmatospirillum</taxon>
    </lineage>
</organism>
<sequence>MRGVRQGLSVWLSVWFLLLNVVALPWCHAPSERSFDGQAAAFCHSGDADPAGRGGHDSGDPAGNADHCPLCLVCRVLSTGAPATAPISLRTALVRIEGPTPPGPTFAPPSPALDRPQQPRAPPSILRELMSIPS</sequence>
<dbReference type="Proteomes" id="UP000233293">
    <property type="component" value="Unassembled WGS sequence"/>
</dbReference>
<evidence type="ECO:0000313" key="2">
    <source>
        <dbReference type="EMBL" id="PKU23152.1"/>
    </source>
</evidence>
<comment type="caution">
    <text evidence="2">The sequence shown here is derived from an EMBL/GenBank/DDBJ whole genome shotgun (WGS) entry which is preliminary data.</text>
</comment>
<evidence type="ECO:0008006" key="4">
    <source>
        <dbReference type="Google" id="ProtNLM"/>
    </source>
</evidence>
<evidence type="ECO:0000313" key="3">
    <source>
        <dbReference type="Proteomes" id="UP000233293"/>
    </source>
</evidence>
<name>A0A2N3PRY2_9PROT</name>
<feature type="region of interest" description="Disordered" evidence="1">
    <location>
        <begin position="95"/>
        <end position="122"/>
    </location>
</feature>
<dbReference type="Pfam" id="PF11162">
    <property type="entry name" value="DUF2946"/>
    <property type="match status" value="1"/>
</dbReference>
<dbReference type="EMBL" id="PIUM01000023">
    <property type="protein sequence ID" value="PKU23152.1"/>
    <property type="molecule type" value="Genomic_DNA"/>
</dbReference>
<dbReference type="RefSeq" id="WP_101252050.1">
    <property type="nucleotide sequence ID" value="NZ_PIUM01000023.1"/>
</dbReference>
<accession>A0A2N3PRY2</accession>
<protein>
    <recommendedName>
        <fullName evidence="4">DUF2946 domain-containing protein</fullName>
    </recommendedName>
</protein>
<reference evidence="3" key="1">
    <citation type="submission" date="2017-12" db="EMBL/GenBank/DDBJ databases">
        <title>Draft genome sequence of Telmatospirillum siberiense 26-4b1T, an acidotolerant peatland alphaproteobacterium potentially involved in sulfur cycling.</title>
        <authorList>
            <person name="Hausmann B."/>
            <person name="Pjevac P."/>
            <person name="Schreck K."/>
            <person name="Herbold C.W."/>
            <person name="Daims H."/>
            <person name="Wagner M."/>
            <person name="Pester M."/>
            <person name="Loy A."/>
        </authorList>
    </citation>
    <scope>NUCLEOTIDE SEQUENCE [LARGE SCALE GENOMIC DNA]</scope>
    <source>
        <strain evidence="3">26-4b1</strain>
    </source>
</reference>
<evidence type="ECO:0000256" key="1">
    <source>
        <dbReference type="SAM" id="MobiDB-lite"/>
    </source>
</evidence>
<proteinExistence type="predicted"/>
<feature type="compositionally biased region" description="Pro residues" evidence="1">
    <location>
        <begin position="99"/>
        <end position="111"/>
    </location>
</feature>
<dbReference type="InterPro" id="IPR021333">
    <property type="entry name" value="DUF2946"/>
</dbReference>